<comment type="caution">
    <text evidence="2">The sequence shown here is derived from an EMBL/GenBank/DDBJ whole genome shotgun (WGS) entry which is preliminary data.</text>
</comment>
<keyword evidence="3" id="KW-1185">Reference proteome</keyword>
<dbReference type="RefSeq" id="WP_379905231.1">
    <property type="nucleotide sequence ID" value="NZ_JBHULM010000011.1"/>
</dbReference>
<reference evidence="3" key="1">
    <citation type="journal article" date="2019" name="Int. J. Syst. Evol. Microbiol.">
        <title>The Global Catalogue of Microorganisms (GCM) 10K type strain sequencing project: providing services to taxonomists for standard genome sequencing and annotation.</title>
        <authorList>
            <consortium name="The Broad Institute Genomics Platform"/>
            <consortium name="The Broad Institute Genome Sequencing Center for Infectious Disease"/>
            <person name="Wu L."/>
            <person name="Ma J."/>
        </authorList>
    </citation>
    <scope>NUCLEOTIDE SEQUENCE [LARGE SCALE GENOMIC DNA]</scope>
    <source>
        <strain evidence="3">KCTC 42808</strain>
    </source>
</reference>
<evidence type="ECO:0000313" key="3">
    <source>
        <dbReference type="Proteomes" id="UP001597467"/>
    </source>
</evidence>
<evidence type="ECO:0000313" key="2">
    <source>
        <dbReference type="EMBL" id="MFD2543393.1"/>
    </source>
</evidence>
<dbReference type="EMBL" id="JBHULM010000011">
    <property type="protein sequence ID" value="MFD2543393.1"/>
    <property type="molecule type" value="Genomic_DNA"/>
</dbReference>
<gene>
    <name evidence="2" type="ORF">ACFSSB_13755</name>
</gene>
<sequence length="488" mass="51493">MKKLNIKIAVLTLIAFVSFNYNALAQVGIGTLTPDASSMLDLSSTEKGMLAPRMTSAERAAIASPANGLLVYDITENAFYFFKSSVWTKMDSASVTRSNHKIISSAADLSDELAAGGGSKYLLSSNTLYEINGEVTLAQSIDLNNAYLVGLDTNEDVLKKTGGTMFVGSSGGSIRNLTLTATGGTVFNLTGTSTENFVFRDSIVASSASVGSIDGFGLVFLSIVQFAGNTTGITYSNITDLLLSNMGWFSNNSGTYETFTGTFGIIEKQGGFSEINGANIGLDVSSSPAVGKGILTGVSFSGTSTQYVKGYTAGCYAGFSFSNAWTIDCPGIPVESDQLASGNIYYDGGITTGFVQTVTNGTALNLRGNSNSNSTAAVNLLRMSSPQDNRLKYLGKKTRTFQINATLSVRGNSGVGDYYAFFIQRNGTETLVETNTLMRVNNTSDISSNSISGTVTLDPGDYIEIWGERLTGSGTTSITVFSLNMNIK</sequence>
<evidence type="ECO:0008006" key="4">
    <source>
        <dbReference type="Google" id="ProtNLM"/>
    </source>
</evidence>
<feature type="chain" id="PRO_5045890804" description="Cell wall anchor protein" evidence="1">
    <location>
        <begin position="26"/>
        <end position="488"/>
    </location>
</feature>
<keyword evidence="1" id="KW-0732">Signal</keyword>
<proteinExistence type="predicted"/>
<dbReference type="Proteomes" id="UP001597467">
    <property type="component" value="Unassembled WGS sequence"/>
</dbReference>
<protein>
    <recommendedName>
        <fullName evidence="4">Cell wall anchor protein</fullName>
    </recommendedName>
</protein>
<organism evidence="2 3">
    <name type="scientific">Lacinutrix gracilariae</name>
    <dbReference type="NCBI Taxonomy" id="1747198"/>
    <lineage>
        <taxon>Bacteria</taxon>
        <taxon>Pseudomonadati</taxon>
        <taxon>Bacteroidota</taxon>
        <taxon>Flavobacteriia</taxon>
        <taxon>Flavobacteriales</taxon>
        <taxon>Flavobacteriaceae</taxon>
        <taxon>Lacinutrix</taxon>
    </lineage>
</organism>
<accession>A0ABW5K5R1</accession>
<evidence type="ECO:0000256" key="1">
    <source>
        <dbReference type="SAM" id="SignalP"/>
    </source>
</evidence>
<feature type="signal peptide" evidence="1">
    <location>
        <begin position="1"/>
        <end position="25"/>
    </location>
</feature>
<name>A0ABW5K5R1_9FLAO</name>